<evidence type="ECO:0000313" key="6">
    <source>
        <dbReference type="EMBL" id="TRZ01172.1"/>
    </source>
</evidence>
<name>A0A553RG70_9TELE</name>
<dbReference type="AlphaFoldDB" id="A0A553RG70"/>
<sequence>QTDSSVTITCADRKWNKQVSCEPVDCGLPDKYHVHPALFHFPEGTTFGKKSSFTCKEPAQLLGSNTTLTCLADGLWSFPEALCELRCPPPPPVPNAILMTTRCQENGLKTGTLCKYKCKPGFHVTNKPKRRAFKRQCTEDGRWLPGGCQPVTCPAPPDVFYGMYQCTDGFRFDSTCWINCEPSNHTQQPPPPCKQGIGSNVIRCRKDGNWTGSFRLCPELKGQCSLPQNLHPSIRISCRKGYGIGEECELSCRDSNNDVIILPRNMTASSIMRHHWMNPTKAKHIVCTMGLKWFPHPDALRCIKGCEPFMGDNYCDAINNRAYCNYDGGDCCHSTVKTKKQLLHQKMVMISDLEKGSYLKHGELENPSSKGIVPKQIAGLDFLQSSENVI</sequence>
<proteinExistence type="predicted"/>
<evidence type="ECO:0000256" key="1">
    <source>
        <dbReference type="ARBA" id="ARBA00022737"/>
    </source>
</evidence>
<comment type="caution">
    <text evidence="6">The sequence shown here is derived from an EMBL/GenBank/DDBJ whole genome shotgun (WGS) entry which is preliminary data.</text>
</comment>
<evidence type="ECO:0000256" key="2">
    <source>
        <dbReference type="ARBA" id="ARBA00023157"/>
    </source>
</evidence>
<feature type="domain" description="Sushi" evidence="5">
    <location>
        <begin position="151"/>
        <end position="219"/>
    </location>
</feature>
<feature type="domain" description="Sushi" evidence="5">
    <location>
        <begin position="24"/>
        <end position="85"/>
    </location>
</feature>
<dbReference type="SMART" id="SM00004">
    <property type="entry name" value="NL"/>
    <property type="match status" value="1"/>
</dbReference>
<dbReference type="GO" id="GO:0006508">
    <property type="term" value="P:proteolysis"/>
    <property type="evidence" value="ECO:0007669"/>
    <property type="project" value="TreeGrafter"/>
</dbReference>
<organism evidence="6 7">
    <name type="scientific">Danionella cerebrum</name>
    <dbReference type="NCBI Taxonomy" id="2873325"/>
    <lineage>
        <taxon>Eukaryota</taxon>
        <taxon>Metazoa</taxon>
        <taxon>Chordata</taxon>
        <taxon>Craniata</taxon>
        <taxon>Vertebrata</taxon>
        <taxon>Euteleostomi</taxon>
        <taxon>Actinopterygii</taxon>
        <taxon>Neopterygii</taxon>
        <taxon>Teleostei</taxon>
        <taxon>Ostariophysi</taxon>
        <taxon>Cypriniformes</taxon>
        <taxon>Danionidae</taxon>
        <taxon>Danioninae</taxon>
        <taxon>Danionella</taxon>
    </lineage>
</organism>
<evidence type="ECO:0000256" key="3">
    <source>
        <dbReference type="ARBA" id="ARBA00023180"/>
    </source>
</evidence>
<dbReference type="STRING" id="623744.A0A553RG70"/>
<dbReference type="OrthoDB" id="536211at2759"/>
<evidence type="ECO:0000259" key="5">
    <source>
        <dbReference type="PROSITE" id="PS50923"/>
    </source>
</evidence>
<dbReference type="Proteomes" id="UP000316079">
    <property type="component" value="Unassembled WGS sequence"/>
</dbReference>
<dbReference type="GO" id="GO:0004222">
    <property type="term" value="F:metalloendopeptidase activity"/>
    <property type="evidence" value="ECO:0007669"/>
    <property type="project" value="TreeGrafter"/>
</dbReference>
<feature type="non-terminal residue" evidence="6">
    <location>
        <position position="1"/>
    </location>
</feature>
<keyword evidence="7" id="KW-1185">Reference proteome</keyword>
<dbReference type="Pfam" id="PF00084">
    <property type="entry name" value="Sushi"/>
    <property type="match status" value="2"/>
</dbReference>
<dbReference type="Gene3D" id="2.10.70.10">
    <property type="entry name" value="Complement Module, domain 1"/>
    <property type="match status" value="3"/>
</dbReference>
<dbReference type="SMART" id="SM00032">
    <property type="entry name" value="CCP"/>
    <property type="match status" value="3"/>
</dbReference>
<dbReference type="PROSITE" id="PS50923">
    <property type="entry name" value="SUSHI"/>
    <property type="match status" value="2"/>
</dbReference>
<dbReference type="InterPro" id="IPR043543">
    <property type="entry name" value="PAPPA/PAPPA2"/>
</dbReference>
<dbReference type="FunFam" id="2.10.70.10:FF:000061">
    <property type="entry name" value="Pappalysin 1"/>
    <property type="match status" value="1"/>
</dbReference>
<keyword evidence="3" id="KW-0325">Glycoprotein</keyword>
<reference evidence="6 7" key="1">
    <citation type="journal article" date="2019" name="Sci. Data">
        <title>Hybrid genome assembly and annotation of Danionella translucida.</title>
        <authorList>
            <person name="Kadobianskyi M."/>
            <person name="Schulze L."/>
            <person name="Schuelke M."/>
            <person name="Judkewitz B."/>
        </authorList>
    </citation>
    <scope>NUCLEOTIDE SEQUENCE [LARGE SCALE GENOMIC DNA]</scope>
    <source>
        <strain evidence="6 7">Bolton</strain>
    </source>
</reference>
<dbReference type="EMBL" id="SRMA01024148">
    <property type="protein sequence ID" value="TRZ01172.1"/>
    <property type="molecule type" value="Genomic_DNA"/>
</dbReference>
<keyword evidence="4" id="KW-0768">Sushi</keyword>
<dbReference type="GO" id="GO:0007166">
    <property type="term" value="P:cell surface receptor signaling pathway"/>
    <property type="evidence" value="ECO:0007669"/>
    <property type="project" value="TreeGrafter"/>
</dbReference>
<dbReference type="FunFam" id="2.10.70.10:FF:000057">
    <property type="entry name" value="Pappalysin 1"/>
    <property type="match status" value="1"/>
</dbReference>
<dbReference type="GO" id="GO:0005615">
    <property type="term" value="C:extracellular space"/>
    <property type="evidence" value="ECO:0007669"/>
    <property type="project" value="TreeGrafter"/>
</dbReference>
<protein>
    <recommendedName>
        <fullName evidence="5">Sushi domain-containing protein</fullName>
    </recommendedName>
</protein>
<keyword evidence="2" id="KW-1015">Disulfide bond</keyword>
<gene>
    <name evidence="6" type="ORF">DNTS_014511</name>
</gene>
<dbReference type="PANTHER" id="PTHR46130">
    <property type="entry name" value="LAMGL DOMAIN-CONTAINING PROTEIN"/>
    <property type="match status" value="1"/>
</dbReference>
<accession>A0A553RG70</accession>
<dbReference type="Gene3D" id="4.10.470.20">
    <property type="match status" value="1"/>
</dbReference>
<evidence type="ECO:0000313" key="7">
    <source>
        <dbReference type="Proteomes" id="UP000316079"/>
    </source>
</evidence>
<dbReference type="InterPro" id="IPR000800">
    <property type="entry name" value="Notch_dom"/>
</dbReference>
<dbReference type="InterPro" id="IPR035976">
    <property type="entry name" value="Sushi/SCR/CCP_sf"/>
</dbReference>
<dbReference type="CDD" id="cd00033">
    <property type="entry name" value="CCP"/>
    <property type="match status" value="2"/>
</dbReference>
<evidence type="ECO:0000256" key="4">
    <source>
        <dbReference type="PROSITE-ProRule" id="PRU00302"/>
    </source>
</evidence>
<comment type="caution">
    <text evidence="4">Lacks conserved residue(s) required for the propagation of feature annotation.</text>
</comment>
<dbReference type="SUPFAM" id="SSF57535">
    <property type="entry name" value="Complement control module/SCR domain"/>
    <property type="match status" value="3"/>
</dbReference>
<dbReference type="InterPro" id="IPR000436">
    <property type="entry name" value="Sushi_SCR_CCP_dom"/>
</dbReference>
<dbReference type="PANTHER" id="PTHR46130:SF2">
    <property type="entry name" value="PAPPALYSIN-1"/>
    <property type="match status" value="1"/>
</dbReference>
<keyword evidence="1" id="KW-0677">Repeat</keyword>